<dbReference type="Proteomes" id="UP000185207">
    <property type="component" value="Unassembled WGS sequence"/>
</dbReference>
<gene>
    <name evidence="1" type="ORF">SAMN05444409_3503</name>
</gene>
<reference evidence="2" key="1">
    <citation type="submission" date="2016-11" db="EMBL/GenBank/DDBJ databases">
        <authorList>
            <person name="Varghese N."/>
            <person name="Submissions S."/>
        </authorList>
    </citation>
    <scope>NUCLEOTIDE SEQUENCE [LARGE SCALE GENOMIC DNA]</scope>
    <source>
        <strain evidence="2">DSM 27623</strain>
    </source>
</reference>
<evidence type="ECO:0000313" key="1">
    <source>
        <dbReference type="EMBL" id="SIO44702.1"/>
    </source>
</evidence>
<sequence>MKLIILPFFFLIFNLGMGQEKQYLSIKQGDFPEGVYETLEDVLNKKLTSTDEVYFKPSDVKDSSESPDKVFFYFKQKDKKIRIPLAVSHNGEMYFQTYRKYTNKKDKGYDPDQYSRFCKVTSYGRFIYFEENMRGMWSKALLGNLSPMTYLMNGNIKGIVLDLDNKEFNILRDCGDLNDFLKQHQIPEIKCDSEKFTIGELRATIDEINEPYR</sequence>
<dbReference type="EMBL" id="FSRK01000003">
    <property type="protein sequence ID" value="SIO44702.1"/>
    <property type="molecule type" value="Genomic_DNA"/>
</dbReference>
<dbReference type="RefSeq" id="WP_074236621.1">
    <property type="nucleotide sequence ID" value="NZ_FSRK01000003.1"/>
</dbReference>
<evidence type="ECO:0000313" key="2">
    <source>
        <dbReference type="Proteomes" id="UP000185207"/>
    </source>
</evidence>
<keyword evidence="2" id="KW-1185">Reference proteome</keyword>
<proteinExistence type="predicted"/>
<accession>A0A1N6JK15</accession>
<protein>
    <submittedName>
        <fullName evidence="1">Uncharacterized protein</fullName>
    </submittedName>
</protein>
<dbReference type="AlphaFoldDB" id="A0A1N6JK15"/>
<name>A0A1N6JK15_9FLAO</name>
<dbReference type="OrthoDB" id="707246at2"/>
<dbReference type="STRING" id="1416779.SAMN05444409_3503"/>
<organism evidence="1 2">
    <name type="scientific">Epilithonimonas zeae</name>
    <dbReference type="NCBI Taxonomy" id="1416779"/>
    <lineage>
        <taxon>Bacteria</taxon>
        <taxon>Pseudomonadati</taxon>
        <taxon>Bacteroidota</taxon>
        <taxon>Flavobacteriia</taxon>
        <taxon>Flavobacteriales</taxon>
        <taxon>Weeksellaceae</taxon>
        <taxon>Chryseobacterium group</taxon>
        <taxon>Epilithonimonas</taxon>
    </lineage>
</organism>